<evidence type="ECO:0000256" key="2">
    <source>
        <dbReference type="ARBA" id="ARBA00012759"/>
    </source>
</evidence>
<dbReference type="SUPFAM" id="SSF90209">
    <property type="entry name" value="Ran binding protein zinc finger-like"/>
    <property type="match status" value="2"/>
</dbReference>
<dbReference type="GO" id="GO:0004843">
    <property type="term" value="F:cysteine-type deubiquitinase activity"/>
    <property type="evidence" value="ECO:0007669"/>
    <property type="project" value="UniProtKB-EC"/>
</dbReference>
<keyword evidence="3" id="KW-0645">Protease</keyword>
<evidence type="ECO:0000256" key="6">
    <source>
        <dbReference type="ARBA" id="ARBA00022786"/>
    </source>
</evidence>
<keyword evidence="14" id="KW-1185">Reference proteome</keyword>
<dbReference type="AlphaFoldDB" id="A0A443SHH8"/>
<dbReference type="Gene3D" id="1.25.40.560">
    <property type="match status" value="1"/>
</dbReference>
<evidence type="ECO:0000256" key="5">
    <source>
        <dbReference type="ARBA" id="ARBA00022771"/>
    </source>
</evidence>
<dbReference type="Gene3D" id="4.10.1060.10">
    <property type="entry name" value="Zinc finger, RanBP2-type"/>
    <property type="match status" value="3"/>
</dbReference>
<dbReference type="InterPro" id="IPR051346">
    <property type="entry name" value="OTU_Deubiquitinase"/>
</dbReference>
<evidence type="ECO:0000313" key="14">
    <source>
        <dbReference type="Proteomes" id="UP000288716"/>
    </source>
</evidence>
<feature type="region of interest" description="Disordered" evidence="11">
    <location>
        <begin position="100"/>
        <end position="139"/>
    </location>
</feature>
<dbReference type="Proteomes" id="UP000288716">
    <property type="component" value="Unassembled WGS sequence"/>
</dbReference>
<dbReference type="OrthoDB" id="6275030at2759"/>
<evidence type="ECO:0000256" key="10">
    <source>
        <dbReference type="PROSITE-ProRule" id="PRU00322"/>
    </source>
</evidence>
<sequence length="320" mass="35561">MNNKPSEQESRGKWSCKRCTFENWPKSLNCTICFAAKHSSLIIGNEEQDIYKIAPLIVNSEASESKNSFNNKWICEMCTYLNWPKSTKCTQCLTRRKKSLSRSSSPDTSSDVRDIASESSCATSTPVSSSSSDTYHNDRNRSVSISSLSKWSCPACTYDNWPKSTKCVICFSGKPKHDKITEVQTSCEASGDERLTNTPSPPGAQGASVKRVNSNDITVYNNNRNKEFAELGASSAPHQTNNYLEEKRLRHLKKKVREADWLWLAACCAVINGDPEPVLQYLASGGDPSRQLTSSELSLLARPSAFDVGHTLVHLAIRFQ</sequence>
<dbReference type="VEuPathDB" id="VectorBase:LDEU005056"/>
<feature type="domain" description="RanBP2-type" evidence="12">
    <location>
        <begin position="10"/>
        <end position="39"/>
    </location>
</feature>
<name>A0A443SHH8_9ACAR</name>
<dbReference type="PANTHER" id="PTHR13367:SF28">
    <property type="entry name" value="UBIQUITIN THIOESTERASE ZRANB1"/>
    <property type="match status" value="1"/>
</dbReference>
<dbReference type="GO" id="GO:0016477">
    <property type="term" value="P:cell migration"/>
    <property type="evidence" value="ECO:0007669"/>
    <property type="project" value="TreeGrafter"/>
</dbReference>
<dbReference type="GO" id="GO:0005634">
    <property type="term" value="C:nucleus"/>
    <property type="evidence" value="ECO:0007669"/>
    <property type="project" value="TreeGrafter"/>
</dbReference>
<keyword evidence="6" id="KW-0833">Ubl conjugation pathway</keyword>
<feature type="domain" description="RanBP2-type" evidence="12">
    <location>
        <begin position="66"/>
        <end position="98"/>
    </location>
</feature>
<accession>A0A443SHH8</accession>
<keyword evidence="4" id="KW-0479">Metal-binding</keyword>
<comment type="catalytic activity">
    <reaction evidence="1">
        <text>Thiol-dependent hydrolysis of ester, thioester, amide, peptide and isopeptide bonds formed by the C-terminal Gly of ubiquitin (a 76-residue protein attached to proteins as an intracellular targeting signal).</text>
        <dbReference type="EC" id="3.4.19.12"/>
    </reaction>
</comment>
<dbReference type="GO" id="GO:0071947">
    <property type="term" value="P:protein deubiquitination involved in ubiquitin-dependent protein catabolic process"/>
    <property type="evidence" value="ECO:0007669"/>
    <property type="project" value="TreeGrafter"/>
</dbReference>
<gene>
    <name evidence="13" type="ORF">B4U80_00206</name>
</gene>
<protein>
    <recommendedName>
        <fullName evidence="2">ubiquitinyl hydrolase 1</fullName>
        <ecNumber evidence="2">3.4.19.12</ecNumber>
    </recommendedName>
</protein>
<keyword evidence="5 10" id="KW-0863">Zinc-finger</keyword>
<dbReference type="PROSITE" id="PS01358">
    <property type="entry name" value="ZF_RANBP2_1"/>
    <property type="match status" value="3"/>
</dbReference>
<organism evidence="13 14">
    <name type="scientific">Leptotrombidium deliense</name>
    <dbReference type="NCBI Taxonomy" id="299467"/>
    <lineage>
        <taxon>Eukaryota</taxon>
        <taxon>Metazoa</taxon>
        <taxon>Ecdysozoa</taxon>
        <taxon>Arthropoda</taxon>
        <taxon>Chelicerata</taxon>
        <taxon>Arachnida</taxon>
        <taxon>Acari</taxon>
        <taxon>Acariformes</taxon>
        <taxon>Trombidiformes</taxon>
        <taxon>Prostigmata</taxon>
        <taxon>Anystina</taxon>
        <taxon>Parasitengona</taxon>
        <taxon>Trombiculoidea</taxon>
        <taxon>Trombiculidae</taxon>
        <taxon>Leptotrombidium</taxon>
    </lineage>
</organism>
<dbReference type="GO" id="GO:1990168">
    <property type="term" value="P:protein K33-linked deubiquitination"/>
    <property type="evidence" value="ECO:0007669"/>
    <property type="project" value="TreeGrafter"/>
</dbReference>
<dbReference type="SMART" id="SM00547">
    <property type="entry name" value="ZnF_RBZ"/>
    <property type="match status" value="3"/>
</dbReference>
<dbReference type="PROSITE" id="PS50199">
    <property type="entry name" value="ZF_RANBP2_2"/>
    <property type="match status" value="3"/>
</dbReference>
<reference evidence="13 14" key="1">
    <citation type="journal article" date="2018" name="Gigascience">
        <title>Genomes of trombidid mites reveal novel predicted allergens and laterally-transferred genes associated with secondary metabolism.</title>
        <authorList>
            <person name="Dong X."/>
            <person name="Chaisiri K."/>
            <person name="Xia D."/>
            <person name="Armstrong S.D."/>
            <person name="Fang Y."/>
            <person name="Donnelly M.J."/>
            <person name="Kadowaki T."/>
            <person name="McGarry J.W."/>
            <person name="Darby A.C."/>
            <person name="Makepeace B.L."/>
        </authorList>
    </citation>
    <scope>NUCLEOTIDE SEQUENCE [LARGE SCALE GENOMIC DNA]</scope>
    <source>
        <strain evidence="13">UoL-UT</strain>
    </source>
</reference>
<dbReference type="Pfam" id="PF00641">
    <property type="entry name" value="Zn_ribbon_RanBP"/>
    <property type="match status" value="1"/>
</dbReference>
<dbReference type="EC" id="3.4.19.12" evidence="2"/>
<evidence type="ECO:0000313" key="13">
    <source>
        <dbReference type="EMBL" id="RWS26987.1"/>
    </source>
</evidence>
<dbReference type="InterPro" id="IPR041294">
    <property type="entry name" value="AnkUBD"/>
</dbReference>
<evidence type="ECO:0000256" key="8">
    <source>
        <dbReference type="ARBA" id="ARBA00022807"/>
    </source>
</evidence>
<evidence type="ECO:0000256" key="4">
    <source>
        <dbReference type="ARBA" id="ARBA00022723"/>
    </source>
</evidence>
<dbReference type="GO" id="GO:0030177">
    <property type="term" value="P:positive regulation of Wnt signaling pathway"/>
    <property type="evidence" value="ECO:0007669"/>
    <property type="project" value="TreeGrafter"/>
</dbReference>
<evidence type="ECO:0000256" key="9">
    <source>
        <dbReference type="ARBA" id="ARBA00022833"/>
    </source>
</evidence>
<dbReference type="GO" id="GO:0070530">
    <property type="term" value="F:K63-linked polyubiquitin modification-dependent protein binding"/>
    <property type="evidence" value="ECO:0007669"/>
    <property type="project" value="TreeGrafter"/>
</dbReference>
<dbReference type="PANTHER" id="PTHR13367">
    <property type="entry name" value="UBIQUITIN THIOESTERASE"/>
    <property type="match status" value="1"/>
</dbReference>
<feature type="compositionally biased region" description="Low complexity" evidence="11">
    <location>
        <begin position="117"/>
        <end position="134"/>
    </location>
</feature>
<dbReference type="Pfam" id="PF18418">
    <property type="entry name" value="AnkUBD"/>
    <property type="match status" value="1"/>
</dbReference>
<comment type="caution">
    <text evidence="13">The sequence shown here is derived from an EMBL/GenBank/DDBJ whole genome shotgun (WGS) entry which is preliminary data.</text>
</comment>
<dbReference type="GO" id="GO:0007010">
    <property type="term" value="P:cytoskeleton organization"/>
    <property type="evidence" value="ECO:0007669"/>
    <property type="project" value="TreeGrafter"/>
</dbReference>
<feature type="region of interest" description="Disordered" evidence="11">
    <location>
        <begin position="188"/>
        <end position="209"/>
    </location>
</feature>
<keyword evidence="9" id="KW-0862">Zinc</keyword>
<evidence type="ECO:0000259" key="12">
    <source>
        <dbReference type="PROSITE" id="PS50199"/>
    </source>
</evidence>
<feature type="domain" description="RanBP2-type" evidence="12">
    <location>
        <begin position="147"/>
        <end position="176"/>
    </location>
</feature>
<feature type="non-terminal residue" evidence="13">
    <location>
        <position position="320"/>
    </location>
</feature>
<dbReference type="GO" id="GO:0035523">
    <property type="term" value="P:protein K29-linked deubiquitination"/>
    <property type="evidence" value="ECO:0007669"/>
    <property type="project" value="TreeGrafter"/>
</dbReference>
<dbReference type="GO" id="GO:0005737">
    <property type="term" value="C:cytoplasm"/>
    <property type="evidence" value="ECO:0007669"/>
    <property type="project" value="TreeGrafter"/>
</dbReference>
<dbReference type="EMBL" id="NCKV01002335">
    <property type="protein sequence ID" value="RWS26987.1"/>
    <property type="molecule type" value="Genomic_DNA"/>
</dbReference>
<keyword evidence="7" id="KW-0378">Hydrolase</keyword>
<proteinExistence type="predicted"/>
<evidence type="ECO:0000256" key="3">
    <source>
        <dbReference type="ARBA" id="ARBA00022670"/>
    </source>
</evidence>
<dbReference type="InterPro" id="IPR001876">
    <property type="entry name" value="Znf_RanBP2"/>
</dbReference>
<dbReference type="InterPro" id="IPR036443">
    <property type="entry name" value="Znf_RanBP2_sf"/>
</dbReference>
<dbReference type="GO" id="GO:0008270">
    <property type="term" value="F:zinc ion binding"/>
    <property type="evidence" value="ECO:0007669"/>
    <property type="project" value="UniProtKB-KW"/>
</dbReference>
<dbReference type="STRING" id="299467.A0A443SHH8"/>
<evidence type="ECO:0000256" key="11">
    <source>
        <dbReference type="SAM" id="MobiDB-lite"/>
    </source>
</evidence>
<evidence type="ECO:0000256" key="7">
    <source>
        <dbReference type="ARBA" id="ARBA00022801"/>
    </source>
</evidence>
<keyword evidence="8" id="KW-0788">Thiol protease</keyword>
<evidence type="ECO:0000256" key="1">
    <source>
        <dbReference type="ARBA" id="ARBA00000707"/>
    </source>
</evidence>